<name>A0A1V0UBB1_STRVN</name>
<organism evidence="1 2">
    <name type="scientific">Streptomyces violaceoruber</name>
    <dbReference type="NCBI Taxonomy" id="1935"/>
    <lineage>
        <taxon>Bacteria</taxon>
        <taxon>Bacillati</taxon>
        <taxon>Actinomycetota</taxon>
        <taxon>Actinomycetes</taxon>
        <taxon>Kitasatosporales</taxon>
        <taxon>Streptomycetaceae</taxon>
        <taxon>Streptomyces</taxon>
        <taxon>Streptomyces violaceoruber group</taxon>
    </lineage>
</organism>
<dbReference type="GeneID" id="63980688"/>
<dbReference type="SUPFAM" id="SSF53335">
    <property type="entry name" value="S-adenosyl-L-methionine-dependent methyltransferases"/>
    <property type="match status" value="1"/>
</dbReference>
<evidence type="ECO:0000313" key="1">
    <source>
        <dbReference type="EMBL" id="ARF62397.1"/>
    </source>
</evidence>
<dbReference type="GO" id="GO:0008168">
    <property type="term" value="F:methyltransferase activity"/>
    <property type="evidence" value="ECO:0007669"/>
    <property type="project" value="UniProtKB-KW"/>
</dbReference>
<dbReference type="OrthoDB" id="4134439at2"/>
<evidence type="ECO:0000313" key="2">
    <source>
        <dbReference type="Proteomes" id="UP000192445"/>
    </source>
</evidence>
<dbReference type="AlphaFoldDB" id="A0A1V0UBB1"/>
<dbReference type="RefSeq" id="WP_030115738.1">
    <property type="nucleotide sequence ID" value="NZ_CP020570.1"/>
</dbReference>
<dbReference type="InterPro" id="IPR006764">
    <property type="entry name" value="SAM_dep_MeTrfase_SAV2177_type"/>
</dbReference>
<sequence length="273" mass="29683">MSTTGNGPEANGPELPSQIDTSVAHSARVWNYWLGGKDNFPADRAAGDAYRGKYPLIETFAQESRDFLRRTVTYLARDAGIRQFLDVGAGLPTANNTHEVAQRIAPDSRIVYVDHDPLVLLHVHALLTSTPEGATAYVEADMRDTDAVLAGAAKTLDLTQPVALVISDVLGHIVDWDDALSLVRRLVERLPSGSYLSLSHSTASDDAHRAVQDEYNASGAIPYIFREPEVTVAFFDGLEMVEPGMVSWPNWRPDANTGTTTDRAGWGAVARIP</sequence>
<proteinExistence type="predicted"/>
<accession>A0A1V0UBB1</accession>
<dbReference type="Pfam" id="PF04672">
    <property type="entry name" value="Methyltransf_19"/>
    <property type="match status" value="1"/>
</dbReference>
<keyword evidence="1" id="KW-0489">Methyltransferase</keyword>
<keyword evidence="1" id="KW-0808">Transferase</keyword>
<dbReference type="KEGG" id="svu:B1H20_14050"/>
<dbReference type="Gene3D" id="3.40.50.150">
    <property type="entry name" value="Vaccinia Virus protein VP39"/>
    <property type="match status" value="1"/>
</dbReference>
<dbReference type="Proteomes" id="UP000192445">
    <property type="component" value="Chromosome"/>
</dbReference>
<protein>
    <submittedName>
        <fullName evidence="1">S-adenosyl methyltransferase</fullName>
    </submittedName>
</protein>
<dbReference type="PIRSF" id="PIRSF017393">
    <property type="entry name" value="MTase_SAV2177"/>
    <property type="match status" value="1"/>
</dbReference>
<dbReference type="InterPro" id="IPR029063">
    <property type="entry name" value="SAM-dependent_MTases_sf"/>
</dbReference>
<reference evidence="1 2" key="1">
    <citation type="submission" date="2017-03" db="EMBL/GenBank/DDBJ databases">
        <title>Complete Genome Sequence of a natural compounds producer, Streptomyces violaceus S21.</title>
        <authorList>
            <person name="Zhong C."/>
            <person name="Zhao Z."/>
            <person name="Fu J."/>
            <person name="Zong G."/>
            <person name="Qin R."/>
            <person name="Cao G."/>
        </authorList>
    </citation>
    <scope>NUCLEOTIDE SEQUENCE [LARGE SCALE GENOMIC DNA]</scope>
    <source>
        <strain evidence="1 2">S21</strain>
    </source>
</reference>
<dbReference type="STRING" id="1935.B1H20_14050"/>
<dbReference type="GO" id="GO:0032259">
    <property type="term" value="P:methylation"/>
    <property type="evidence" value="ECO:0007669"/>
    <property type="project" value="UniProtKB-KW"/>
</dbReference>
<dbReference type="EMBL" id="CP020570">
    <property type="protein sequence ID" value="ARF62397.1"/>
    <property type="molecule type" value="Genomic_DNA"/>
</dbReference>
<gene>
    <name evidence="1" type="ORF">B1H20_14050</name>
</gene>